<keyword evidence="7" id="KW-1185">Reference proteome</keyword>
<dbReference type="InterPro" id="IPR044965">
    <property type="entry name" value="Glyco_hydro_17_plant"/>
</dbReference>
<keyword evidence="2 5" id="KW-0378">Hydrolase</keyword>
<dbReference type="Pfam" id="PF00332">
    <property type="entry name" value="Glyco_hydro_17"/>
    <property type="match status" value="1"/>
</dbReference>
<accession>A0A843U5Q9</accession>
<evidence type="ECO:0000313" key="7">
    <source>
        <dbReference type="Proteomes" id="UP000652761"/>
    </source>
</evidence>
<dbReference type="PANTHER" id="PTHR32227">
    <property type="entry name" value="GLUCAN ENDO-1,3-BETA-GLUCOSIDASE BG1-RELATED-RELATED"/>
    <property type="match status" value="1"/>
</dbReference>
<keyword evidence="3 5" id="KW-0326">Glycosidase</keyword>
<gene>
    <name evidence="6" type="ORF">Taro_009199</name>
</gene>
<proteinExistence type="inferred from homology"/>
<dbReference type="Gene3D" id="3.20.20.80">
    <property type="entry name" value="Glycosidases"/>
    <property type="match status" value="1"/>
</dbReference>
<evidence type="ECO:0000256" key="1">
    <source>
        <dbReference type="ARBA" id="ARBA00008773"/>
    </source>
</evidence>
<evidence type="ECO:0000256" key="2">
    <source>
        <dbReference type="ARBA" id="ARBA00022801"/>
    </source>
</evidence>
<evidence type="ECO:0000256" key="4">
    <source>
        <dbReference type="RuleBase" id="RU004335"/>
    </source>
</evidence>
<sequence length="305" mass="32803">MQGDNLSPPSQVVALYRQRNIRLMRIYYPDAATLQALRGSNIGLILDVPREDVQRLASSASAAADWVQRNVRAYWPDVSFRYIAVGNERIPGAGEAQFVLPAMRNVYAAISSAGLQNNIKVSTAVDTGVLGISFPPSAGAFSGAAQAYLGPITQFLASTGAPLLANVYPYFAYVNNPRDISLPYAQFTAPGTVVSDGPNAYQNLFDAILDSMYAALEKVGGPNVAIVVSESGWPSAGGTAATVGNAQTYNQNLIRHAPRGTPRRPGRAIETYVFALFNENRKAPGIEQNFGLFRPNLQPVYPISF</sequence>
<dbReference type="FunFam" id="3.20.20.80:FF:000010">
    <property type="entry name" value="glucan endo-1,3-beta-glucosidase, basic"/>
    <property type="match status" value="1"/>
</dbReference>
<organism evidence="6 7">
    <name type="scientific">Colocasia esculenta</name>
    <name type="common">Wild taro</name>
    <name type="synonym">Arum esculentum</name>
    <dbReference type="NCBI Taxonomy" id="4460"/>
    <lineage>
        <taxon>Eukaryota</taxon>
        <taxon>Viridiplantae</taxon>
        <taxon>Streptophyta</taxon>
        <taxon>Embryophyta</taxon>
        <taxon>Tracheophyta</taxon>
        <taxon>Spermatophyta</taxon>
        <taxon>Magnoliopsida</taxon>
        <taxon>Liliopsida</taxon>
        <taxon>Araceae</taxon>
        <taxon>Aroideae</taxon>
        <taxon>Colocasieae</taxon>
        <taxon>Colocasia</taxon>
    </lineage>
</organism>
<dbReference type="Proteomes" id="UP000652761">
    <property type="component" value="Unassembled WGS sequence"/>
</dbReference>
<reference evidence="6" key="1">
    <citation type="submission" date="2017-07" db="EMBL/GenBank/DDBJ databases">
        <title>Taro Niue Genome Assembly and Annotation.</title>
        <authorList>
            <person name="Atibalentja N."/>
            <person name="Keating K."/>
            <person name="Fields C.J."/>
        </authorList>
    </citation>
    <scope>NUCLEOTIDE SEQUENCE</scope>
    <source>
        <strain evidence="6">Niue_2</strain>
        <tissue evidence="6">Leaf</tissue>
    </source>
</reference>
<dbReference type="PROSITE" id="PS00587">
    <property type="entry name" value="GLYCOSYL_HYDROL_F17"/>
    <property type="match status" value="1"/>
</dbReference>
<comment type="caution">
    <text evidence="6">The sequence shown here is derived from an EMBL/GenBank/DDBJ whole genome shotgun (WGS) entry which is preliminary data.</text>
</comment>
<dbReference type="InterPro" id="IPR017853">
    <property type="entry name" value="GH"/>
</dbReference>
<dbReference type="InterPro" id="IPR000490">
    <property type="entry name" value="Glyco_hydro_17"/>
</dbReference>
<dbReference type="SUPFAM" id="SSF51445">
    <property type="entry name" value="(Trans)glycosidases"/>
    <property type="match status" value="1"/>
</dbReference>
<dbReference type="GO" id="GO:0005975">
    <property type="term" value="P:carbohydrate metabolic process"/>
    <property type="evidence" value="ECO:0007669"/>
    <property type="project" value="InterPro"/>
</dbReference>
<dbReference type="EMBL" id="NMUH01000318">
    <property type="protein sequence ID" value="MQL76803.1"/>
    <property type="molecule type" value="Genomic_DNA"/>
</dbReference>
<dbReference type="AlphaFoldDB" id="A0A843U5Q9"/>
<dbReference type="GO" id="GO:0042973">
    <property type="term" value="F:glucan endo-1,3-beta-D-glucosidase activity"/>
    <property type="evidence" value="ECO:0007669"/>
    <property type="project" value="UniProtKB-ARBA"/>
</dbReference>
<name>A0A843U5Q9_COLES</name>
<dbReference type="OrthoDB" id="941679at2759"/>
<evidence type="ECO:0000313" key="6">
    <source>
        <dbReference type="EMBL" id="MQL76803.1"/>
    </source>
</evidence>
<comment type="similarity">
    <text evidence="1 4">Belongs to the glycosyl hydrolase 17 family.</text>
</comment>
<protein>
    <submittedName>
        <fullName evidence="6">Uncharacterized protein</fullName>
    </submittedName>
</protein>
<evidence type="ECO:0000256" key="5">
    <source>
        <dbReference type="RuleBase" id="RU004336"/>
    </source>
</evidence>
<evidence type="ECO:0000256" key="3">
    <source>
        <dbReference type="ARBA" id="ARBA00023295"/>
    </source>
</evidence>